<sequence length="70" mass="7478">MSWSLLWVDHWSGCKETLSAQPVVRQAAPSGTAERTRESEALSQASLLAAHAALERLAEGQSQAATADRS</sequence>
<name>A0A838XWC9_9HYPH</name>
<dbReference type="EMBL" id="JACEON010000004">
    <property type="protein sequence ID" value="MBA4611140.1"/>
    <property type="molecule type" value="Genomic_DNA"/>
</dbReference>
<protein>
    <submittedName>
        <fullName evidence="1">Uncharacterized protein</fullName>
    </submittedName>
</protein>
<dbReference type="RefSeq" id="WP_181759339.1">
    <property type="nucleotide sequence ID" value="NZ_BMCR01000002.1"/>
</dbReference>
<dbReference type="AlphaFoldDB" id="A0A838XWC9"/>
<reference evidence="1 2" key="2">
    <citation type="submission" date="2020-08" db="EMBL/GenBank/DDBJ databases">
        <title>Stappia taiwanensis sp. nov., isolated from a coastal thermal spring.</title>
        <authorList>
            <person name="Kampfer P."/>
        </authorList>
    </citation>
    <scope>NUCLEOTIDE SEQUENCE [LARGE SCALE GENOMIC DNA]</scope>
    <source>
        <strain evidence="1 2">DSM 23284</strain>
    </source>
</reference>
<dbReference type="Proteomes" id="UP000559404">
    <property type="component" value="Unassembled WGS sequence"/>
</dbReference>
<gene>
    <name evidence="1" type="ORF">H1W37_05735</name>
</gene>
<accession>A0A838XWC9</accession>
<evidence type="ECO:0000313" key="1">
    <source>
        <dbReference type="EMBL" id="MBA4611140.1"/>
    </source>
</evidence>
<keyword evidence="2" id="KW-1185">Reference proteome</keyword>
<reference evidence="1 2" key="1">
    <citation type="submission" date="2020-07" db="EMBL/GenBank/DDBJ databases">
        <authorList>
            <person name="Li M."/>
        </authorList>
    </citation>
    <scope>NUCLEOTIDE SEQUENCE [LARGE SCALE GENOMIC DNA]</scope>
    <source>
        <strain evidence="1 2">DSM 23284</strain>
    </source>
</reference>
<evidence type="ECO:0000313" key="2">
    <source>
        <dbReference type="Proteomes" id="UP000559404"/>
    </source>
</evidence>
<proteinExistence type="predicted"/>
<organism evidence="1 2">
    <name type="scientific">Stappia taiwanensis</name>
    <dbReference type="NCBI Taxonomy" id="992267"/>
    <lineage>
        <taxon>Bacteria</taxon>
        <taxon>Pseudomonadati</taxon>
        <taxon>Pseudomonadota</taxon>
        <taxon>Alphaproteobacteria</taxon>
        <taxon>Hyphomicrobiales</taxon>
        <taxon>Stappiaceae</taxon>
        <taxon>Stappia</taxon>
    </lineage>
</organism>
<comment type="caution">
    <text evidence="1">The sequence shown here is derived from an EMBL/GenBank/DDBJ whole genome shotgun (WGS) entry which is preliminary data.</text>
</comment>